<comment type="caution">
    <text evidence="2">The sequence shown here is derived from an EMBL/GenBank/DDBJ whole genome shotgun (WGS) entry which is preliminary data.</text>
</comment>
<reference evidence="2 3" key="1">
    <citation type="submission" date="2020-01" db="EMBL/GenBank/DDBJ databases">
        <title>Herbidospora sp. NEAU-GS84 nov., a novel actinomycete isolated from soil.</title>
        <authorList>
            <person name="Han L."/>
        </authorList>
    </citation>
    <scope>NUCLEOTIDE SEQUENCE [LARGE SCALE GENOMIC DNA]</scope>
    <source>
        <strain evidence="2 3">NEAU-GS84</strain>
    </source>
</reference>
<dbReference type="EMBL" id="WXEW01000009">
    <property type="protein sequence ID" value="NAS25809.1"/>
    <property type="molecule type" value="Genomic_DNA"/>
</dbReference>
<evidence type="ECO:0000313" key="3">
    <source>
        <dbReference type="Proteomes" id="UP000479526"/>
    </source>
</evidence>
<gene>
    <name evidence="2" type="ORF">GT755_29525</name>
</gene>
<evidence type="ECO:0000259" key="1">
    <source>
        <dbReference type="Pfam" id="PF03061"/>
    </source>
</evidence>
<dbReference type="Proteomes" id="UP000479526">
    <property type="component" value="Unassembled WGS sequence"/>
</dbReference>
<dbReference type="InterPro" id="IPR029069">
    <property type="entry name" value="HotDog_dom_sf"/>
</dbReference>
<dbReference type="RefSeq" id="WP_161482844.1">
    <property type="nucleotide sequence ID" value="NZ_WXEW01000009.1"/>
</dbReference>
<evidence type="ECO:0000313" key="2">
    <source>
        <dbReference type="EMBL" id="NAS25809.1"/>
    </source>
</evidence>
<name>A0A7C9N4Q5_9ACTN</name>
<dbReference type="Gene3D" id="3.10.129.10">
    <property type="entry name" value="Hotdog Thioesterase"/>
    <property type="match status" value="1"/>
</dbReference>
<dbReference type="Pfam" id="PF03061">
    <property type="entry name" value="4HBT"/>
    <property type="match status" value="1"/>
</dbReference>
<proteinExistence type="predicted"/>
<dbReference type="SUPFAM" id="SSF54637">
    <property type="entry name" value="Thioesterase/thiol ester dehydrase-isomerase"/>
    <property type="match status" value="1"/>
</dbReference>
<feature type="domain" description="Thioesterase" evidence="1">
    <location>
        <begin position="2"/>
        <end position="84"/>
    </location>
</feature>
<organism evidence="2 3">
    <name type="scientific">Herbidospora solisilvae</name>
    <dbReference type="NCBI Taxonomy" id="2696284"/>
    <lineage>
        <taxon>Bacteria</taxon>
        <taxon>Bacillati</taxon>
        <taxon>Actinomycetota</taxon>
        <taxon>Actinomycetes</taxon>
        <taxon>Streptosporangiales</taxon>
        <taxon>Streptosporangiaceae</taxon>
        <taxon>Herbidospora</taxon>
    </lineage>
</organism>
<sequence>MLHHARFATLLDRGIDAYWRSKGYAVSASADVGDGLNVVRALTLTYHHPVTEVGEIFLWLWVRHLGTTSVQYGFRFVDGDGTTVFAEGTRTNVRIDPATMRPAPWSDAARADARELLGAEGSEAPELIRR</sequence>
<dbReference type="AlphaFoldDB" id="A0A7C9N4Q5"/>
<accession>A0A7C9N4Q5</accession>
<protein>
    <submittedName>
        <fullName evidence="2">Acyl-CoA thioesterase</fullName>
    </submittedName>
</protein>
<dbReference type="InterPro" id="IPR006683">
    <property type="entry name" value="Thioestr_dom"/>
</dbReference>
<keyword evidence="3" id="KW-1185">Reference proteome</keyword>